<dbReference type="InterPro" id="IPR003718">
    <property type="entry name" value="OsmC/Ohr_fam"/>
</dbReference>
<dbReference type="Gene3D" id="3.30.300.20">
    <property type="match status" value="1"/>
</dbReference>
<dbReference type="InterPro" id="IPR015946">
    <property type="entry name" value="KH_dom-like_a/b"/>
</dbReference>
<dbReference type="NCBIfam" id="TIGR03562">
    <property type="entry name" value="osmo_induc_OsmC"/>
    <property type="match status" value="1"/>
</dbReference>
<dbReference type="InterPro" id="IPR036102">
    <property type="entry name" value="OsmC/Ohrsf"/>
</dbReference>
<dbReference type="PANTHER" id="PTHR42830">
    <property type="entry name" value="OSMOTICALLY INDUCIBLE FAMILY PROTEIN"/>
    <property type="match status" value="1"/>
</dbReference>
<dbReference type="EMBL" id="JAAMOZ010000001">
    <property type="protein sequence ID" value="NIH56669.1"/>
    <property type="molecule type" value="Genomic_DNA"/>
</dbReference>
<proteinExistence type="predicted"/>
<organism evidence="1 2">
    <name type="scientific">Brooklawnia cerclae</name>
    <dbReference type="NCBI Taxonomy" id="349934"/>
    <lineage>
        <taxon>Bacteria</taxon>
        <taxon>Bacillati</taxon>
        <taxon>Actinomycetota</taxon>
        <taxon>Actinomycetes</taxon>
        <taxon>Propionibacteriales</taxon>
        <taxon>Propionibacteriaceae</taxon>
        <taxon>Brooklawnia</taxon>
    </lineage>
</organism>
<dbReference type="Proteomes" id="UP000749311">
    <property type="component" value="Unassembled WGS sequence"/>
</dbReference>
<dbReference type="InterPro" id="IPR052707">
    <property type="entry name" value="OsmC_Ohr_Peroxiredoxin"/>
</dbReference>
<reference evidence="1 2" key="1">
    <citation type="submission" date="2020-02" db="EMBL/GenBank/DDBJ databases">
        <title>Sequencing the genomes of 1000 actinobacteria strains.</title>
        <authorList>
            <person name="Klenk H.-P."/>
        </authorList>
    </citation>
    <scope>NUCLEOTIDE SEQUENCE [LARGE SCALE GENOMIC DNA]</scope>
    <source>
        <strain evidence="1 2">DSM 19609</strain>
    </source>
</reference>
<dbReference type="Pfam" id="PF02566">
    <property type="entry name" value="OsmC"/>
    <property type="match status" value="1"/>
</dbReference>
<accession>A0ABX0SFJ2</accession>
<dbReference type="SUPFAM" id="SSF82784">
    <property type="entry name" value="OsmC-like"/>
    <property type="match status" value="1"/>
</dbReference>
<gene>
    <name evidence="1" type="ORF">FB473_001314</name>
</gene>
<name>A0ABX0SFJ2_9ACTN</name>
<evidence type="ECO:0000313" key="1">
    <source>
        <dbReference type="EMBL" id="NIH56669.1"/>
    </source>
</evidence>
<protein>
    <submittedName>
        <fullName evidence="1">Osmotically inducible protein OsmC</fullName>
    </submittedName>
</protein>
<keyword evidence="2" id="KW-1185">Reference proteome</keyword>
<sequence length="142" mass="14765">MANSTVSTARTHWTGNLFQGKGQTTLATSGVATFDVSWAKRAQAGQGTTNPEELLAAALTTCYSMALSNALAEDGHDPSNIDTEAAVTFVPGQGVTGITITVSGEVPGLDADGFRAKAEWAKENCPISQALKAVPKELRVID</sequence>
<evidence type="ECO:0000313" key="2">
    <source>
        <dbReference type="Proteomes" id="UP000749311"/>
    </source>
</evidence>
<dbReference type="PANTHER" id="PTHR42830:SF1">
    <property type="entry name" value="OSMOTICALLY INDUCIBLE FAMILY PROTEIN"/>
    <property type="match status" value="1"/>
</dbReference>
<comment type="caution">
    <text evidence="1">The sequence shown here is derived from an EMBL/GenBank/DDBJ whole genome shotgun (WGS) entry which is preliminary data.</text>
</comment>
<dbReference type="RefSeq" id="WP_167165788.1">
    <property type="nucleotide sequence ID" value="NZ_BAAAOO010000015.1"/>
</dbReference>
<dbReference type="InterPro" id="IPR019904">
    <property type="entry name" value="Peroxiredoxin_OsmC"/>
</dbReference>